<reference evidence="1 2" key="1">
    <citation type="submission" date="2016-10" db="EMBL/GenBank/DDBJ databases">
        <authorList>
            <person name="de Groot N.N."/>
        </authorList>
    </citation>
    <scope>NUCLEOTIDE SEQUENCE [LARGE SCALE GENOMIC DNA]</scope>
    <source>
        <strain evidence="1 2">DSM 27842</strain>
    </source>
</reference>
<dbReference type="SUPFAM" id="SSF160104">
    <property type="entry name" value="Acetoacetate decarboxylase-like"/>
    <property type="match status" value="1"/>
</dbReference>
<organism evidence="1 2">
    <name type="scientific">Salinihabitans flavidus</name>
    <dbReference type="NCBI Taxonomy" id="569882"/>
    <lineage>
        <taxon>Bacteria</taxon>
        <taxon>Pseudomonadati</taxon>
        <taxon>Pseudomonadota</taxon>
        <taxon>Alphaproteobacteria</taxon>
        <taxon>Rhodobacterales</taxon>
        <taxon>Roseobacteraceae</taxon>
        <taxon>Salinihabitans</taxon>
    </lineage>
</organism>
<name>A0A1H8W5C0_9RHOB</name>
<dbReference type="Proteomes" id="UP000198893">
    <property type="component" value="Unassembled WGS sequence"/>
</dbReference>
<dbReference type="RefSeq" id="WP_093120663.1">
    <property type="nucleotide sequence ID" value="NZ_FODS01000044.1"/>
</dbReference>
<evidence type="ECO:0000313" key="1">
    <source>
        <dbReference type="EMBL" id="SEP22800.1"/>
    </source>
</evidence>
<dbReference type="Pfam" id="PF06314">
    <property type="entry name" value="ADC"/>
    <property type="match status" value="1"/>
</dbReference>
<gene>
    <name evidence="1" type="ORF">SAMN04490248_1446</name>
</gene>
<dbReference type="InterPro" id="IPR023375">
    <property type="entry name" value="ADC_dom_sf"/>
</dbReference>
<dbReference type="Gene3D" id="2.40.400.10">
    <property type="entry name" value="Acetoacetate decarboxylase-like"/>
    <property type="match status" value="1"/>
</dbReference>
<dbReference type="STRING" id="569882.SAMN04490248_1446"/>
<proteinExistence type="predicted"/>
<dbReference type="OrthoDB" id="1633687at2"/>
<protein>
    <submittedName>
        <fullName evidence="1">Acetoacetate decarboxylase</fullName>
    </submittedName>
</protein>
<keyword evidence="2" id="KW-1185">Reference proteome</keyword>
<accession>A0A1H8W5C0</accession>
<sequence length="254" mass="27729">MVVRTEGSFQILKASDGEVLPSHRSTYPEIPTFYRGMETQFVEMEVDPEVAAAHLPEPLVADPDGGAIGIALKIPLSSYGPFNEAGIHLKCSFEGEPAYYNSHLFLNNVTAICAGRERWGVAKEFAEISFSDHENVRVCEVVKEGALLMRLSTTWDALAEPAELPVLAPNLNLKIIPRADGPGAALKQLVRYESEEVGASTQYSGRGLVEFRSTAKTDLAPLNPISVGRGFFHKGDLQELHGAIIHDYLGKHSQ</sequence>
<dbReference type="EMBL" id="FODS01000044">
    <property type="protein sequence ID" value="SEP22800.1"/>
    <property type="molecule type" value="Genomic_DNA"/>
</dbReference>
<dbReference type="InterPro" id="IPR010451">
    <property type="entry name" value="Acetoacetate_decarboxylase"/>
</dbReference>
<evidence type="ECO:0000313" key="2">
    <source>
        <dbReference type="Proteomes" id="UP000198893"/>
    </source>
</evidence>
<dbReference type="AlphaFoldDB" id="A0A1H8W5C0"/>
<dbReference type="GO" id="GO:0016829">
    <property type="term" value="F:lyase activity"/>
    <property type="evidence" value="ECO:0007669"/>
    <property type="project" value="InterPro"/>
</dbReference>